<dbReference type="AlphaFoldDB" id="A0A0K0DL42"/>
<dbReference type="GO" id="GO:0006388">
    <property type="term" value="P:tRNA splicing, via endonucleolytic cleavage and ligation"/>
    <property type="evidence" value="ECO:0007669"/>
    <property type="project" value="InterPro"/>
</dbReference>
<dbReference type="Pfam" id="PF01974">
    <property type="entry name" value="tRNA_int_endo"/>
    <property type="match status" value="1"/>
</dbReference>
<proteinExistence type="inferred from homology"/>
<dbReference type="CDD" id="cd22363">
    <property type="entry name" value="tRNA-intron_lyase_C"/>
    <property type="match status" value="1"/>
</dbReference>
<name>A0A0K0DL42_ANGCA</name>
<evidence type="ECO:0000256" key="3">
    <source>
        <dbReference type="ARBA" id="ARBA00034031"/>
    </source>
</evidence>
<dbReference type="InterPro" id="IPR011856">
    <property type="entry name" value="tRNA_endonuc-like_dom_sf"/>
</dbReference>
<comment type="similarity">
    <text evidence="1">Belongs to the tRNA-intron endonuclease family.</text>
</comment>
<reference evidence="5" key="1">
    <citation type="submission" date="2012-09" db="EMBL/GenBank/DDBJ databases">
        <authorList>
            <person name="Martin A.A."/>
        </authorList>
    </citation>
    <scope>NUCLEOTIDE SEQUENCE</scope>
</reference>
<sequence length="248" mass="27878">MLELYTFLTLIGSITTSCKTEQRLSAYFCLFIITTKNDSISDVSSSPEEYITIDYVNDCFFIFSEEVTESVLELVADLSQLREKWRMLAPSAVSSGDQAPYILAPEQVTLLVLYGAARVRESVINFNKNPVHDDVLSGSSQKIENEHINCLTSQEVGAQLVEKREKTCNVPGRTIIHFAKSKPGDVHAKYLVDFVLDDVKLSPLSIASLVRLATQVKKSLVVAIVASDSHQPQYIKFDWFKPYTEERE</sequence>
<dbReference type="InterPro" id="IPR036167">
    <property type="entry name" value="tRNA_intron_Endo_cat-like_sf"/>
</dbReference>
<dbReference type="GO" id="GO:0003676">
    <property type="term" value="F:nucleic acid binding"/>
    <property type="evidence" value="ECO:0007669"/>
    <property type="project" value="InterPro"/>
</dbReference>
<evidence type="ECO:0000256" key="2">
    <source>
        <dbReference type="ARBA" id="ARBA00012573"/>
    </source>
</evidence>
<dbReference type="Gene3D" id="3.40.1350.10">
    <property type="match status" value="1"/>
</dbReference>
<dbReference type="GO" id="GO:0000213">
    <property type="term" value="F:tRNA-intron lyase activity"/>
    <property type="evidence" value="ECO:0007669"/>
    <property type="project" value="UniProtKB-EC"/>
</dbReference>
<comment type="catalytic activity">
    <reaction evidence="3">
        <text>pretRNA = a 3'-half-tRNA molecule with a 5'-OH end + a 5'-half-tRNA molecule with a 2',3'-cyclic phosphate end + an intron with a 2',3'-cyclic phosphate and a 5'-hydroxyl terminus.</text>
        <dbReference type="EC" id="4.6.1.16"/>
    </reaction>
</comment>
<dbReference type="InterPro" id="IPR006677">
    <property type="entry name" value="tRNA_intron_Endonuc_cat-like"/>
</dbReference>
<dbReference type="EC" id="4.6.1.16" evidence="2"/>
<organism evidence="5 6">
    <name type="scientific">Angiostrongylus cantonensis</name>
    <name type="common">Rat lungworm</name>
    <dbReference type="NCBI Taxonomy" id="6313"/>
    <lineage>
        <taxon>Eukaryota</taxon>
        <taxon>Metazoa</taxon>
        <taxon>Ecdysozoa</taxon>
        <taxon>Nematoda</taxon>
        <taxon>Chromadorea</taxon>
        <taxon>Rhabditida</taxon>
        <taxon>Rhabditina</taxon>
        <taxon>Rhabditomorpha</taxon>
        <taxon>Strongyloidea</taxon>
        <taxon>Metastrongylidae</taxon>
        <taxon>Angiostrongylus</taxon>
    </lineage>
</organism>
<dbReference type="STRING" id="6313.A0A0K0DL42"/>
<protein>
    <recommendedName>
        <fullName evidence="2">tRNA-intron lyase</fullName>
        <ecNumber evidence="2">4.6.1.16</ecNumber>
    </recommendedName>
</protein>
<evidence type="ECO:0000259" key="4">
    <source>
        <dbReference type="Pfam" id="PF01974"/>
    </source>
</evidence>
<feature type="domain" description="tRNA intron endonuclease catalytic" evidence="4">
    <location>
        <begin position="180"/>
        <end position="228"/>
    </location>
</feature>
<reference evidence="6" key="2">
    <citation type="submission" date="2017-02" db="UniProtKB">
        <authorList>
            <consortium name="WormBaseParasite"/>
        </authorList>
    </citation>
    <scope>IDENTIFICATION</scope>
</reference>
<dbReference type="Proteomes" id="UP000035642">
    <property type="component" value="Unassembled WGS sequence"/>
</dbReference>
<dbReference type="SUPFAM" id="SSF53032">
    <property type="entry name" value="tRNA-intron endonuclease catalytic domain-like"/>
    <property type="match status" value="1"/>
</dbReference>
<accession>A0A0K0DL42</accession>
<dbReference type="WBParaSite" id="ACAC_0001228301-mRNA-1">
    <property type="protein sequence ID" value="ACAC_0001228301-mRNA-1"/>
    <property type="gene ID" value="ACAC_0001228301"/>
</dbReference>
<dbReference type="GO" id="GO:0005634">
    <property type="term" value="C:nucleus"/>
    <property type="evidence" value="ECO:0007669"/>
    <property type="project" value="UniProtKB-ARBA"/>
</dbReference>
<evidence type="ECO:0000313" key="5">
    <source>
        <dbReference type="Proteomes" id="UP000035642"/>
    </source>
</evidence>
<evidence type="ECO:0000256" key="1">
    <source>
        <dbReference type="ARBA" id="ARBA00008078"/>
    </source>
</evidence>
<keyword evidence="5" id="KW-1185">Reference proteome</keyword>
<evidence type="ECO:0000313" key="6">
    <source>
        <dbReference type="WBParaSite" id="ACAC_0001228301-mRNA-1"/>
    </source>
</evidence>